<dbReference type="SUPFAM" id="SSF49373">
    <property type="entry name" value="Invasin/intimin cell-adhesion fragments"/>
    <property type="match status" value="1"/>
</dbReference>
<evidence type="ECO:0000313" key="4">
    <source>
        <dbReference type="Proteomes" id="UP000600547"/>
    </source>
</evidence>
<dbReference type="SMART" id="SM00635">
    <property type="entry name" value="BID_2"/>
    <property type="match status" value="1"/>
</dbReference>
<proteinExistence type="predicted"/>
<organism evidence="3 4">
    <name type="scientific">Deinococcus arenae</name>
    <dbReference type="NCBI Taxonomy" id="1452751"/>
    <lineage>
        <taxon>Bacteria</taxon>
        <taxon>Thermotogati</taxon>
        <taxon>Deinococcota</taxon>
        <taxon>Deinococci</taxon>
        <taxon>Deinococcales</taxon>
        <taxon>Deinococcaceae</taxon>
        <taxon>Deinococcus</taxon>
    </lineage>
</organism>
<dbReference type="InterPro" id="IPR008964">
    <property type="entry name" value="Invasin/intimin_cell_adhesion"/>
</dbReference>
<evidence type="ECO:0000259" key="2">
    <source>
        <dbReference type="SMART" id="SM00635"/>
    </source>
</evidence>
<dbReference type="RefSeq" id="WP_110830226.1">
    <property type="nucleotide sequence ID" value="NZ_BMQG01000002.1"/>
</dbReference>
<feature type="domain" description="BIG2" evidence="2">
    <location>
        <begin position="20"/>
        <end position="105"/>
    </location>
</feature>
<gene>
    <name evidence="3" type="ORF">GCM10008956_05570</name>
</gene>
<evidence type="ECO:0000313" key="3">
    <source>
        <dbReference type="EMBL" id="GGM32274.1"/>
    </source>
</evidence>
<evidence type="ECO:0000256" key="1">
    <source>
        <dbReference type="SAM" id="SignalP"/>
    </source>
</evidence>
<accession>A0A8H9GJ54</accession>
<name>A0A8H9GJ54_9DEIO</name>
<comment type="caution">
    <text evidence="3">The sequence shown here is derived from an EMBL/GenBank/DDBJ whole genome shotgun (WGS) entry which is preliminary data.</text>
</comment>
<dbReference type="Pfam" id="PF02368">
    <property type="entry name" value="Big_2"/>
    <property type="match status" value="1"/>
</dbReference>
<protein>
    <recommendedName>
        <fullName evidence="2">BIG2 domain-containing protein</fullName>
    </recommendedName>
</protein>
<dbReference type="AlphaFoldDB" id="A0A8H9GJ54"/>
<sequence>MALGLPILLAACTSVQTPAAISSVQVTGDTTLTIGQQETLSVTLKDAAGNPLTGRTVTWTSSAPDLVSVDANGRVTARHFTPNGTPNTVTITATSEGKRGTLTVTPYGFDLSCGTYVTSDDPGADVAFYARFRAENGSNIPADTNYSIVGPTAFNAGKPYNAVVFQGSSAGAAYGGAPAVAGTYSATLSVAGTTYSDSCSIDPAVRLGFVTNPVVSVSGNTASYSGTAPAGTINVFAALFMGDVSYSTTSVALSSLTFSASGGLSPAAPSGVYKGWIYARNYNNSTPMPDVVLWSGTLANTVTIP</sequence>
<dbReference type="EMBL" id="BMQG01000002">
    <property type="protein sequence ID" value="GGM32274.1"/>
    <property type="molecule type" value="Genomic_DNA"/>
</dbReference>
<dbReference type="Gene3D" id="2.60.40.1080">
    <property type="match status" value="1"/>
</dbReference>
<feature type="signal peptide" evidence="1">
    <location>
        <begin position="1"/>
        <end position="19"/>
    </location>
</feature>
<dbReference type="InterPro" id="IPR003343">
    <property type="entry name" value="Big_2"/>
</dbReference>
<dbReference type="Proteomes" id="UP000600547">
    <property type="component" value="Unassembled WGS sequence"/>
</dbReference>
<feature type="chain" id="PRO_5034262378" description="BIG2 domain-containing protein" evidence="1">
    <location>
        <begin position="20"/>
        <end position="305"/>
    </location>
</feature>
<keyword evidence="4" id="KW-1185">Reference proteome</keyword>
<reference evidence="4" key="1">
    <citation type="journal article" date="2019" name="Int. J. Syst. Evol. Microbiol.">
        <title>The Global Catalogue of Microorganisms (GCM) 10K type strain sequencing project: providing services to taxonomists for standard genome sequencing and annotation.</title>
        <authorList>
            <consortium name="The Broad Institute Genomics Platform"/>
            <consortium name="The Broad Institute Genome Sequencing Center for Infectious Disease"/>
            <person name="Wu L."/>
            <person name="Ma J."/>
        </authorList>
    </citation>
    <scope>NUCLEOTIDE SEQUENCE [LARGE SCALE GENOMIC DNA]</scope>
    <source>
        <strain evidence="4">JCM 31047</strain>
    </source>
</reference>
<keyword evidence="1" id="KW-0732">Signal</keyword>